<dbReference type="InterPro" id="IPR017946">
    <property type="entry name" value="PLC-like_Pdiesterase_TIM-brl"/>
</dbReference>
<dbReference type="PANTHER" id="PTHR46211:SF1">
    <property type="entry name" value="GLYCEROPHOSPHODIESTER PHOSPHODIESTERASE, CYTOPLASMIC"/>
    <property type="match status" value="1"/>
</dbReference>
<keyword evidence="3" id="KW-1185">Reference proteome</keyword>
<evidence type="ECO:0000313" key="3">
    <source>
        <dbReference type="Proteomes" id="UP000315303"/>
    </source>
</evidence>
<reference evidence="2 3" key="1">
    <citation type="submission" date="2019-01" db="EMBL/GenBank/DDBJ databases">
        <title>Litorilituus lipolytica sp. nov., isolated from intertidal sand of the Yellow Sea in China.</title>
        <authorList>
            <person name="Liu A."/>
        </authorList>
    </citation>
    <scope>NUCLEOTIDE SEQUENCE [LARGE SCALE GENOMIC DNA]</scope>
    <source>
        <strain evidence="2 3">RZ04</strain>
    </source>
</reference>
<dbReference type="PANTHER" id="PTHR46211">
    <property type="entry name" value="GLYCEROPHOSPHORYL DIESTER PHOSPHODIESTERASE"/>
    <property type="match status" value="1"/>
</dbReference>
<evidence type="ECO:0000313" key="2">
    <source>
        <dbReference type="EMBL" id="TPH15127.1"/>
    </source>
</evidence>
<dbReference type="GO" id="GO:0008081">
    <property type="term" value="F:phosphoric diester hydrolase activity"/>
    <property type="evidence" value="ECO:0007669"/>
    <property type="project" value="InterPro"/>
</dbReference>
<name>A0A502L498_9GAMM</name>
<evidence type="ECO:0000259" key="1">
    <source>
        <dbReference type="PROSITE" id="PS51704"/>
    </source>
</evidence>
<dbReference type="SUPFAM" id="SSF51695">
    <property type="entry name" value="PLC-like phosphodiesterases"/>
    <property type="match status" value="1"/>
</dbReference>
<dbReference type="Gene3D" id="3.20.20.190">
    <property type="entry name" value="Phosphatidylinositol (PI) phosphodiesterase"/>
    <property type="match status" value="1"/>
</dbReference>
<gene>
    <name evidence="2" type="ORF">EPA86_09930</name>
</gene>
<dbReference type="RefSeq" id="WP_140603291.1">
    <property type="nucleotide sequence ID" value="NZ_SAWY01000020.1"/>
</dbReference>
<dbReference type="OrthoDB" id="9795622at2"/>
<sequence length="237" mass="26695">MLIFAHRGASGIEPENTLRAIRSALDANVDGIEIDVHQVEDKLVVIHDRWLKRTTSGNGQLKHYSFEQLRALDAGHGEVIPTLDEVLALTAKKCLVNIELKGIKDIKLLFEYLDNAIANMKFKQEHILLSSFNHRLLALIHRTRPEFTIGALTSCYPLEYAKFAEKLSAYSVHLDVDFISEHFVEDAHNRGLKVFVYTVDETEDISAMKALGVDGIFSNYPTRSKSHIAHLINNSDS</sequence>
<dbReference type="InterPro" id="IPR030395">
    <property type="entry name" value="GP_PDE_dom"/>
</dbReference>
<organism evidence="2 3">
    <name type="scientific">Litorilituus lipolyticus</name>
    <dbReference type="NCBI Taxonomy" id="2491017"/>
    <lineage>
        <taxon>Bacteria</taxon>
        <taxon>Pseudomonadati</taxon>
        <taxon>Pseudomonadota</taxon>
        <taxon>Gammaproteobacteria</taxon>
        <taxon>Alteromonadales</taxon>
        <taxon>Colwelliaceae</taxon>
        <taxon>Litorilituus</taxon>
    </lineage>
</organism>
<comment type="caution">
    <text evidence="2">The sequence shown here is derived from an EMBL/GenBank/DDBJ whole genome shotgun (WGS) entry which is preliminary data.</text>
</comment>
<protein>
    <submittedName>
        <fullName evidence="2">Glycerophosphodiester phosphodiesterase</fullName>
    </submittedName>
</protein>
<proteinExistence type="predicted"/>
<accession>A0A502L498</accession>
<dbReference type="AlphaFoldDB" id="A0A502L498"/>
<dbReference type="PROSITE" id="PS51704">
    <property type="entry name" value="GP_PDE"/>
    <property type="match status" value="1"/>
</dbReference>
<dbReference type="Proteomes" id="UP000315303">
    <property type="component" value="Unassembled WGS sequence"/>
</dbReference>
<dbReference type="EMBL" id="SAWY01000020">
    <property type="protein sequence ID" value="TPH15127.1"/>
    <property type="molecule type" value="Genomic_DNA"/>
</dbReference>
<dbReference type="GO" id="GO:0006629">
    <property type="term" value="P:lipid metabolic process"/>
    <property type="evidence" value="ECO:0007669"/>
    <property type="project" value="InterPro"/>
</dbReference>
<dbReference type="Pfam" id="PF03009">
    <property type="entry name" value="GDPD"/>
    <property type="match status" value="1"/>
</dbReference>
<feature type="domain" description="GP-PDE" evidence="1">
    <location>
        <begin position="1"/>
        <end position="228"/>
    </location>
</feature>